<comment type="caution">
    <text evidence="4">The sequence shown here is derived from an EMBL/GenBank/DDBJ whole genome shotgun (WGS) entry which is preliminary data.</text>
</comment>
<dbReference type="PANTHER" id="PTHR46509:SF1">
    <property type="entry name" value="PHOSPHOADENOSINE PHOSPHOSULFATE REDUCTASE"/>
    <property type="match status" value="1"/>
</dbReference>
<comment type="similarity">
    <text evidence="1">Belongs to the PAPS reductase family. CysH subfamily.</text>
</comment>
<sequence>MQLLNQSLRYEAPSEIIKFALQFSEKPWLTTSFGPYSAALLYAATQQKKDLQVVWCDTGYNTNATYSHAQILIEKLQLNIDIFTPNYTTAYIESMIGEPTIDNPKHEFFSEKVKLEPFQEALKKYTPDVWFTNLRKHQTHYRKSIDILSFTEDGILKVCPFYHFTDAQIIAYMQTNNLPAEFDYYDPVKALENRECGIHFQG</sequence>
<evidence type="ECO:0000259" key="3">
    <source>
        <dbReference type="Pfam" id="PF01507"/>
    </source>
</evidence>
<dbReference type="GO" id="GO:0005737">
    <property type="term" value="C:cytoplasm"/>
    <property type="evidence" value="ECO:0007669"/>
    <property type="project" value="TreeGrafter"/>
</dbReference>
<evidence type="ECO:0000256" key="2">
    <source>
        <dbReference type="ARBA" id="ARBA00024327"/>
    </source>
</evidence>
<evidence type="ECO:0000313" key="4">
    <source>
        <dbReference type="EMBL" id="RFN60491.1"/>
    </source>
</evidence>
<dbReference type="AlphaFoldDB" id="A0A3E1QEA8"/>
<reference evidence="4 5" key="1">
    <citation type="journal article" date="2007" name="Int. J. Syst. Evol. Microbiol.">
        <title>Marixanthomonas ophiurae gen. nov., sp. nov., a marine bacterium of the family Flavobacteriaceae isolated from a deep-sea brittle star.</title>
        <authorList>
            <person name="Romanenko L.A."/>
            <person name="Uchino M."/>
            <person name="Frolova G.M."/>
            <person name="Mikhailov V.V."/>
        </authorList>
    </citation>
    <scope>NUCLEOTIDE SEQUENCE [LARGE SCALE GENOMIC DNA]</scope>
    <source>
        <strain evidence="4 5">KMM 3046</strain>
    </source>
</reference>
<gene>
    <name evidence="4" type="ORF">DZ858_06805</name>
</gene>
<name>A0A3E1QEA8_9FLAO</name>
<dbReference type="EMBL" id="QVID01000001">
    <property type="protein sequence ID" value="RFN60491.1"/>
    <property type="molecule type" value="Genomic_DNA"/>
</dbReference>
<dbReference type="GO" id="GO:0019379">
    <property type="term" value="P:sulfate assimilation, phosphoadenylyl sulfate reduction by phosphoadenylyl-sulfate reductase (thioredoxin)"/>
    <property type="evidence" value="ECO:0007669"/>
    <property type="project" value="TreeGrafter"/>
</dbReference>
<comment type="pathway">
    <text evidence="2">Sulfur metabolism; hydrogen sulfide biosynthesis; sulfite from sulfate.</text>
</comment>
<organism evidence="4 5">
    <name type="scientific">Marixanthomonas ophiurae</name>
    <dbReference type="NCBI Taxonomy" id="387659"/>
    <lineage>
        <taxon>Bacteria</taxon>
        <taxon>Pseudomonadati</taxon>
        <taxon>Bacteroidota</taxon>
        <taxon>Flavobacteriia</taxon>
        <taxon>Flavobacteriales</taxon>
        <taxon>Flavobacteriaceae</taxon>
        <taxon>Marixanthomonas</taxon>
    </lineage>
</organism>
<dbReference type="Proteomes" id="UP000261082">
    <property type="component" value="Unassembled WGS sequence"/>
</dbReference>
<evidence type="ECO:0000313" key="5">
    <source>
        <dbReference type="Proteomes" id="UP000261082"/>
    </source>
</evidence>
<dbReference type="OrthoDB" id="9794018at2"/>
<accession>A0A3E1QEA8</accession>
<proteinExistence type="inferred from homology"/>
<keyword evidence="5" id="KW-1185">Reference proteome</keyword>
<dbReference type="GO" id="GO:0004604">
    <property type="term" value="F:phosphoadenylyl-sulfate reductase (thioredoxin) activity"/>
    <property type="evidence" value="ECO:0007669"/>
    <property type="project" value="TreeGrafter"/>
</dbReference>
<dbReference type="SUPFAM" id="SSF52402">
    <property type="entry name" value="Adenine nucleotide alpha hydrolases-like"/>
    <property type="match status" value="1"/>
</dbReference>
<evidence type="ECO:0000256" key="1">
    <source>
        <dbReference type="ARBA" id="ARBA00009732"/>
    </source>
</evidence>
<dbReference type="InterPro" id="IPR014729">
    <property type="entry name" value="Rossmann-like_a/b/a_fold"/>
</dbReference>
<protein>
    <submittedName>
        <fullName evidence="4">Phosphoadenylylsulfate reductase</fullName>
    </submittedName>
</protein>
<dbReference type="PANTHER" id="PTHR46509">
    <property type="entry name" value="PHOSPHOADENOSINE PHOSPHOSULFATE REDUCTASE"/>
    <property type="match status" value="1"/>
</dbReference>
<feature type="domain" description="Phosphoadenosine phosphosulphate reductase" evidence="3">
    <location>
        <begin position="27"/>
        <end position="179"/>
    </location>
</feature>
<dbReference type="InterPro" id="IPR002500">
    <property type="entry name" value="PAPS_reduct_dom"/>
</dbReference>
<dbReference type="Gene3D" id="3.40.50.620">
    <property type="entry name" value="HUPs"/>
    <property type="match status" value="1"/>
</dbReference>
<dbReference type="Pfam" id="PF01507">
    <property type="entry name" value="PAPS_reduct"/>
    <property type="match status" value="1"/>
</dbReference>